<name>S0G7X6_9BACT</name>
<protein>
    <submittedName>
        <fullName evidence="3">General stress protein 69</fullName>
        <ecNumber evidence="3">1.1.1.-</ecNumber>
    </submittedName>
</protein>
<dbReference type="EC" id="1.1.1.-" evidence="3"/>
<feature type="domain" description="NADP-dependent oxidoreductase" evidence="2">
    <location>
        <begin position="15"/>
        <end position="289"/>
    </location>
</feature>
<keyword evidence="1 3" id="KW-0560">Oxidoreductase</keyword>
<dbReference type="OrthoDB" id="5328358at2"/>
<proteinExistence type="predicted"/>
<dbReference type="InterPro" id="IPR023210">
    <property type="entry name" value="NADP_OxRdtase_dom"/>
</dbReference>
<dbReference type="PANTHER" id="PTHR43364">
    <property type="entry name" value="NADH-SPECIFIC METHYLGLYOXAL REDUCTASE-RELATED"/>
    <property type="match status" value="1"/>
</dbReference>
<keyword evidence="4" id="KW-1185">Reference proteome</keyword>
<dbReference type="Gene3D" id="3.20.20.100">
    <property type="entry name" value="NADP-dependent oxidoreductase domain"/>
    <property type="match status" value="1"/>
</dbReference>
<dbReference type="RefSeq" id="WP_006964304.1">
    <property type="nucleotide sequence ID" value="NZ_APJX01000001.1"/>
</dbReference>
<dbReference type="PROSITE" id="PS00062">
    <property type="entry name" value="ALDOKETO_REDUCTASE_2"/>
    <property type="match status" value="1"/>
</dbReference>
<accession>S0G7X6</accession>
<dbReference type="AlphaFoldDB" id="S0G7X6"/>
<dbReference type="Proteomes" id="UP000014216">
    <property type="component" value="Unassembled WGS sequence"/>
</dbReference>
<evidence type="ECO:0000256" key="1">
    <source>
        <dbReference type="ARBA" id="ARBA00023002"/>
    </source>
</evidence>
<dbReference type="PATRIC" id="fig|1286635.3.peg.725"/>
<dbReference type="GO" id="GO:0005829">
    <property type="term" value="C:cytosol"/>
    <property type="evidence" value="ECO:0007669"/>
    <property type="project" value="TreeGrafter"/>
</dbReference>
<dbReference type="GO" id="GO:0016491">
    <property type="term" value="F:oxidoreductase activity"/>
    <property type="evidence" value="ECO:0007669"/>
    <property type="project" value="UniProtKB-KW"/>
</dbReference>
<dbReference type="EMBL" id="APJX01000001">
    <property type="protein sequence ID" value="EMS81557.1"/>
    <property type="molecule type" value="Genomic_DNA"/>
</dbReference>
<evidence type="ECO:0000313" key="3">
    <source>
        <dbReference type="EMBL" id="EMS81557.1"/>
    </source>
</evidence>
<sequence length="329" mass="37053">MEYYKIPGTDLEVSRIALGTWAIGGWMWGGTDENESIETIHAAFDKGVNIIDTAPVYGFGKSEEIVGKAVAAFGNRDKICLSTKATLDWTENDKIKRNGSRDRIMKEVEDSLKRLKTDTIDIYYVHWPDSSRPISETAKAMRELYDQSVIKAVGVSNFTQDQMEAFQKECPLHLCQPPFNIFERDIEKDIKPYCQQKDITLMTYGAICRGLLSGKISKDTHFKGDDLRNADPKFKEPRFSGYLEAVQKLEDLAGKRFNKSLLAFSLRWIFEKGIPVAIWGGRKPSHLEPLDDIFGWSMDLATLSAVETILAQTVKQPVGPEFMAPPTGV</sequence>
<organism evidence="3 4">
    <name type="scientific">Desulfotignum phosphitoxidans DSM 13687</name>
    <dbReference type="NCBI Taxonomy" id="1286635"/>
    <lineage>
        <taxon>Bacteria</taxon>
        <taxon>Pseudomonadati</taxon>
        <taxon>Thermodesulfobacteriota</taxon>
        <taxon>Desulfobacteria</taxon>
        <taxon>Desulfobacterales</taxon>
        <taxon>Desulfobacteraceae</taxon>
        <taxon>Desulfotignum</taxon>
    </lineage>
</organism>
<dbReference type="InterPro" id="IPR018170">
    <property type="entry name" value="Aldo/ket_reductase_CS"/>
</dbReference>
<dbReference type="InterPro" id="IPR050523">
    <property type="entry name" value="AKR_Detox_Biosynth"/>
</dbReference>
<comment type="caution">
    <text evidence="3">The sequence shown here is derived from an EMBL/GenBank/DDBJ whole genome shotgun (WGS) entry which is preliminary data.</text>
</comment>
<reference evidence="3 4" key="1">
    <citation type="journal article" date="2013" name="Genome Announc.">
        <title>Draft Genome Sequence of Desulfotignum phosphitoxidans DSM 13687 Strain FiPS-3.</title>
        <authorList>
            <person name="Poehlein A."/>
            <person name="Daniel R."/>
            <person name="Simeonova D.D."/>
        </authorList>
    </citation>
    <scope>NUCLEOTIDE SEQUENCE [LARGE SCALE GENOMIC DNA]</scope>
    <source>
        <strain evidence="3 4">DSM 13687</strain>
    </source>
</reference>
<dbReference type="PANTHER" id="PTHR43364:SF4">
    <property type="entry name" value="NAD(P)-LINKED OXIDOREDUCTASE SUPERFAMILY PROTEIN"/>
    <property type="match status" value="1"/>
</dbReference>
<dbReference type="InterPro" id="IPR036812">
    <property type="entry name" value="NAD(P)_OxRdtase_dom_sf"/>
</dbReference>
<evidence type="ECO:0000259" key="2">
    <source>
        <dbReference type="Pfam" id="PF00248"/>
    </source>
</evidence>
<dbReference type="SUPFAM" id="SSF51430">
    <property type="entry name" value="NAD(P)-linked oxidoreductase"/>
    <property type="match status" value="1"/>
</dbReference>
<gene>
    <name evidence="3" type="primary">yhdN</name>
    <name evidence="3" type="ORF">Dpo_1c06980</name>
</gene>
<dbReference type="Pfam" id="PF00248">
    <property type="entry name" value="Aldo_ket_red"/>
    <property type="match status" value="1"/>
</dbReference>
<evidence type="ECO:0000313" key="4">
    <source>
        <dbReference type="Proteomes" id="UP000014216"/>
    </source>
</evidence>